<accession>A0AAC8QN73</accession>
<dbReference type="KEGG" id="kin:AB182_09810"/>
<name>A0AAC8QN73_9ENTR</name>
<reference evidence="2 3" key="1">
    <citation type="submission" date="2015-06" db="EMBL/GenBank/DDBJ databases">
        <title>Rapid spread of a carbapenem resistance gene driven by multiple levels of genetic mobility.</title>
        <authorList>
            <person name="Sheppard A.E."/>
            <person name="Stoesser N."/>
            <person name="Wilson D."/>
            <person name="Sebra R."/>
            <person name="Kasarskis A."/>
            <person name="Anson L."/>
            <person name="Giess A."/>
            <person name="Pankhurst L."/>
            <person name="Vaughan A."/>
            <person name="Grim C.J."/>
            <person name="Cox H."/>
            <person name="Yeh A."/>
            <person name="Sifri C.D."/>
            <person name="Walker S."/>
            <person name="Peto T.E."/>
            <person name="Crook D.W."/>
            <person name="Mathers A.J."/>
        </authorList>
    </citation>
    <scope>NUCLEOTIDE SEQUENCE [LARGE SCALE GENOMIC DNA]</scope>
    <source>
        <strain evidence="2 3">CAV1151</strain>
    </source>
</reference>
<sequence length="84" mass="9170">MIKKKHSDSQGKSIPYMFSAVVAVAGSLLLNQMVVLLSASLSRESDQDSMFETGASCVAVMMLIVSVYRYLFKTTGLNRCEEVG</sequence>
<feature type="transmembrane region" description="Helical" evidence="1">
    <location>
        <begin position="53"/>
        <end position="72"/>
    </location>
</feature>
<dbReference type="Proteomes" id="UP000035479">
    <property type="component" value="Chromosome"/>
</dbReference>
<proteinExistence type="predicted"/>
<keyword evidence="1" id="KW-0812">Transmembrane</keyword>
<protein>
    <submittedName>
        <fullName evidence="2">Uncharacterized protein</fullName>
    </submittedName>
</protein>
<dbReference type="EMBL" id="CP011602">
    <property type="protein sequence ID" value="AKL11577.1"/>
    <property type="molecule type" value="Genomic_DNA"/>
</dbReference>
<organism evidence="2 3">
    <name type="scientific">Phytobacter ursingii</name>
    <dbReference type="NCBI Taxonomy" id="1972431"/>
    <lineage>
        <taxon>Bacteria</taxon>
        <taxon>Pseudomonadati</taxon>
        <taxon>Pseudomonadota</taxon>
        <taxon>Gammaproteobacteria</taxon>
        <taxon>Enterobacterales</taxon>
        <taxon>Enterobacteriaceae</taxon>
        <taxon>Phytobacter</taxon>
    </lineage>
</organism>
<evidence type="ECO:0000313" key="3">
    <source>
        <dbReference type="Proteomes" id="UP000035479"/>
    </source>
</evidence>
<feature type="transmembrane region" description="Helical" evidence="1">
    <location>
        <begin position="20"/>
        <end position="41"/>
    </location>
</feature>
<keyword evidence="1" id="KW-0472">Membrane</keyword>
<evidence type="ECO:0000256" key="1">
    <source>
        <dbReference type="SAM" id="Phobius"/>
    </source>
</evidence>
<evidence type="ECO:0000313" key="2">
    <source>
        <dbReference type="EMBL" id="AKL11577.1"/>
    </source>
</evidence>
<gene>
    <name evidence="2" type="ORF">AB182_09810</name>
</gene>
<keyword evidence="1" id="KW-1133">Transmembrane helix</keyword>
<dbReference type="AlphaFoldDB" id="A0AAC8QN73"/>